<keyword evidence="1 4" id="KW-0378">Hydrolase</keyword>
<dbReference type="PANTHER" id="PTHR24185">
    <property type="entry name" value="CALCIUM-INDEPENDENT PHOSPHOLIPASE A2-GAMMA"/>
    <property type="match status" value="1"/>
</dbReference>
<evidence type="ECO:0000256" key="5">
    <source>
        <dbReference type="SAM" id="MobiDB-lite"/>
    </source>
</evidence>
<dbReference type="GO" id="GO:0016042">
    <property type="term" value="P:lipid catabolic process"/>
    <property type="evidence" value="ECO:0007669"/>
    <property type="project" value="UniProtKB-UniRule"/>
</dbReference>
<organism evidence="7">
    <name type="scientific">Phallusia mammillata</name>
    <dbReference type="NCBI Taxonomy" id="59560"/>
    <lineage>
        <taxon>Eukaryota</taxon>
        <taxon>Metazoa</taxon>
        <taxon>Chordata</taxon>
        <taxon>Tunicata</taxon>
        <taxon>Ascidiacea</taxon>
        <taxon>Phlebobranchia</taxon>
        <taxon>Ascidiidae</taxon>
        <taxon>Phallusia</taxon>
    </lineage>
</organism>
<evidence type="ECO:0000256" key="3">
    <source>
        <dbReference type="ARBA" id="ARBA00023098"/>
    </source>
</evidence>
<dbReference type="InterPro" id="IPR045217">
    <property type="entry name" value="PNPLA8-like"/>
</dbReference>
<name>A0A6F9DPS1_9ASCI</name>
<dbReference type="CDD" id="cd07211">
    <property type="entry name" value="Pat_PNPLA8"/>
    <property type="match status" value="1"/>
</dbReference>
<keyword evidence="3 4" id="KW-0443">Lipid metabolism</keyword>
<feature type="region of interest" description="Disordered" evidence="5">
    <location>
        <begin position="166"/>
        <end position="197"/>
    </location>
</feature>
<feature type="compositionally biased region" description="Basic and acidic residues" evidence="5">
    <location>
        <begin position="187"/>
        <end position="197"/>
    </location>
</feature>
<feature type="active site" description="Nucleophile" evidence="4">
    <location>
        <position position="479"/>
    </location>
</feature>
<protein>
    <submittedName>
        <fullName evidence="7">Calcium-independent phospholipase A2-gamma-like</fullName>
    </submittedName>
</protein>
<dbReference type="InterPro" id="IPR016035">
    <property type="entry name" value="Acyl_Trfase/lysoPLipase"/>
</dbReference>
<accession>A0A6F9DPS1</accession>
<evidence type="ECO:0000256" key="1">
    <source>
        <dbReference type="ARBA" id="ARBA00022801"/>
    </source>
</evidence>
<dbReference type="GO" id="GO:0016020">
    <property type="term" value="C:membrane"/>
    <property type="evidence" value="ECO:0007669"/>
    <property type="project" value="TreeGrafter"/>
</dbReference>
<dbReference type="EMBL" id="LR789121">
    <property type="protein sequence ID" value="CAB3264983.1"/>
    <property type="molecule type" value="mRNA"/>
</dbReference>
<reference evidence="7" key="1">
    <citation type="submission" date="2020-04" db="EMBL/GenBank/DDBJ databases">
        <authorList>
            <person name="Neveu A P."/>
        </authorList>
    </citation>
    <scope>NUCLEOTIDE SEQUENCE</scope>
    <source>
        <tissue evidence="7">Whole embryo</tissue>
    </source>
</reference>
<evidence type="ECO:0000256" key="2">
    <source>
        <dbReference type="ARBA" id="ARBA00022963"/>
    </source>
</evidence>
<feature type="domain" description="PNPLA" evidence="6">
    <location>
        <begin position="441"/>
        <end position="636"/>
    </location>
</feature>
<feature type="short sequence motif" description="GXSXG" evidence="4">
    <location>
        <begin position="477"/>
        <end position="481"/>
    </location>
</feature>
<dbReference type="Pfam" id="PF01734">
    <property type="entry name" value="Patatin"/>
    <property type="match status" value="1"/>
</dbReference>
<gene>
    <name evidence="7" type="primary">Pnpla8</name>
</gene>
<evidence type="ECO:0000256" key="4">
    <source>
        <dbReference type="PROSITE-ProRule" id="PRU01161"/>
    </source>
</evidence>
<keyword evidence="2 4" id="KW-0442">Lipid degradation</keyword>
<dbReference type="GO" id="GO:0019369">
    <property type="term" value="P:arachidonate metabolic process"/>
    <property type="evidence" value="ECO:0007669"/>
    <property type="project" value="TreeGrafter"/>
</dbReference>
<evidence type="ECO:0000259" key="6">
    <source>
        <dbReference type="PROSITE" id="PS51635"/>
    </source>
</evidence>
<dbReference type="Gene3D" id="3.40.1090.10">
    <property type="entry name" value="Cytosolic phospholipase A2 catalytic domain"/>
    <property type="match status" value="1"/>
</dbReference>
<dbReference type="InterPro" id="IPR002641">
    <property type="entry name" value="PNPLA_dom"/>
</dbReference>
<feature type="compositionally biased region" description="Polar residues" evidence="5">
    <location>
        <begin position="166"/>
        <end position="178"/>
    </location>
</feature>
<feature type="short sequence motif" description="DGA/G" evidence="4">
    <location>
        <begin position="623"/>
        <end position="625"/>
    </location>
</feature>
<dbReference type="SUPFAM" id="SSF52151">
    <property type="entry name" value="FabD/lysophospholipase-like"/>
    <property type="match status" value="1"/>
</dbReference>
<evidence type="ECO:0000313" key="7">
    <source>
        <dbReference type="EMBL" id="CAB3264983.1"/>
    </source>
</evidence>
<dbReference type="AlphaFoldDB" id="A0A6F9DPS1"/>
<feature type="active site" description="Proton acceptor" evidence="4">
    <location>
        <position position="623"/>
    </location>
</feature>
<dbReference type="PANTHER" id="PTHR24185:SF1">
    <property type="entry name" value="CALCIUM-INDEPENDENT PHOSPHOLIPASE A2-GAMMA"/>
    <property type="match status" value="1"/>
</dbReference>
<dbReference type="GO" id="GO:0047499">
    <property type="term" value="F:calcium-independent phospholipase A2 activity"/>
    <property type="evidence" value="ECO:0007669"/>
    <property type="project" value="TreeGrafter"/>
</dbReference>
<dbReference type="PROSITE" id="PS51635">
    <property type="entry name" value="PNPLA"/>
    <property type="match status" value="1"/>
</dbReference>
<sequence>MVVATLPCTYVYSFQTLKVYNSCKKPRKCLGSTGHLFTRGSRTHKQSTGRHQVISSIKERLKFNPFQTKNIFASIKTVYLQVKVKCHQRVQSFYLIPVHLSHTRSTMYGAVSHILPSSSKSMWSKIQHPWNLLQAGTVKRKKLTLQNSDTQQGPLVYFSSSQLEKPQNNIENGHNGQTSDDDNCDGGSKDKDSKKLTDKMDYRNSKLEDIDESKVSHSQYDFLIQRIENTPSSEENAGSLLSSVKQFVEMPVNSFFSFISQTNLLDKPENGTASSNDQNPKEEKGLSVQINKNEEESPAPVSLLDSLYKFIPYISTPGNSKGNEKLNEKKLDEAHKEALRIQRQKDRIAQKVEINNRTRQLIQSIRDANSMSTICHNVEDLKNHLLKFPDTRITAVKQNAIREITHIYRTTLDKDILPTLRMTLALLGSVDPPKQRGIRVLCIDGGGCRGILSLEIFRRMMELSGKQIHEMFDYICGVSTGAILAFLLGIKRIPIEDIESIYRQLGSEVFNQSRLVGTGKLMVSHAYYNTETLQKILCTVFGDKLLIETAAHEDAPKCSAVSTLVNRMMLKPYVWRNYSIVPGTRLTHWPGTCRGKLWEALRASSAAPGYFEEFKKHHNIHQDGGLLTNNPTGVALNECSLLWPNSPIQCVVSVGTGRYEPNVGPTSDQFLTLKDKLLKVVDSATSVSEVHTVMYDLLPDGTYFRFNPFIREPLQLDDFEPDKLDMLVEDARDYIDKNDYKFRACVNTLGSGKAMFAR</sequence>
<feature type="region of interest" description="Disordered" evidence="5">
    <location>
        <begin position="267"/>
        <end position="287"/>
    </location>
</feature>
<feature type="short sequence motif" description="GXGXXG" evidence="4">
    <location>
        <begin position="445"/>
        <end position="450"/>
    </location>
</feature>
<proteinExistence type="evidence at transcript level"/>